<evidence type="ECO:0000313" key="4">
    <source>
        <dbReference type="Proteomes" id="UP000310066"/>
    </source>
</evidence>
<proteinExistence type="predicted"/>
<feature type="compositionally biased region" description="Polar residues" evidence="2">
    <location>
        <begin position="37"/>
        <end position="48"/>
    </location>
</feature>
<organism evidence="3 4">
    <name type="scientific">Friedmanniomyces endolithicus</name>
    <dbReference type="NCBI Taxonomy" id="329885"/>
    <lineage>
        <taxon>Eukaryota</taxon>
        <taxon>Fungi</taxon>
        <taxon>Dikarya</taxon>
        <taxon>Ascomycota</taxon>
        <taxon>Pezizomycotina</taxon>
        <taxon>Dothideomycetes</taxon>
        <taxon>Dothideomycetidae</taxon>
        <taxon>Mycosphaerellales</taxon>
        <taxon>Teratosphaeriaceae</taxon>
        <taxon>Friedmanniomyces</taxon>
    </lineage>
</organism>
<sequence length="784" mass="84627">MDPSSNGAYSRTQNVPSGRALEARTSVESQRQRLQKQRSNLGVRNASQPLPAVRSYGQRVGGPEEGAEQAKRGSLRNVVRRIFGRRSKVVDPQQLPKTSPPRHAYHYSEPSALLTQVEEPEEESIVPHRTLSAPLQQLPSPSLQRVRSPYAVNFPHSSRLKPLPLGDPYYAPGSQLRRLRSLPSLVVADEEADEIAPAIDDEEVTSFEEPRDTPTPDLLNRASTIRSRKRRSRSADDLRRAMTENSLPRKRSDEIRFWRISSHFSVLRASGFVSKEPRDTSLDVPAEEHTPLARTEDPFTTATRQSRAETLRSSPHSPQVQHERNFSDADIQSASGYGTELSKDLEDRVARLEAGLQNFQQSLARLTAERNRRTVMVGGGIPQRRRLSTDARTPSMLADTLSNPLALASLQYDLQEPERPSTSPQPPRTPIRTTGSRPPPVPPLPFVERMAEPFSTPPPLPQTAFMAASSTQRPRGNTTGATSTTAMPPYTNLNPNHFPYTFPDPPSRPAEQQQQPQPQQQPPHSFRTLYDLLATERTARHRLETQLNTMRHEINDLHYQVSVGSGVQSHRSSVHNAPLGEALGAGGAAAGTGTTTAGSATAKTAGFGSVGESRRLREMVREMEAEGQRSMARDSEGTAFSTATTASARDSATGGLPGGAVVSRFSGSESEGGTIATATGSAAAAGSGSGSGSATATADATAATGHARSGAEAPAGTGRASAKELMAEYDAYRTPLAERRGFHFGDGDGEEEGVFYPGRDARGGGEGAHEHEHGGAHGREGGMF</sequence>
<feature type="region of interest" description="Disordered" evidence="2">
    <location>
        <begin position="625"/>
        <end position="721"/>
    </location>
</feature>
<accession>A0A4U0TVZ9</accession>
<dbReference type="AlphaFoldDB" id="A0A4U0TVZ9"/>
<feature type="compositionally biased region" description="Polar residues" evidence="2">
    <location>
        <begin position="468"/>
        <end position="495"/>
    </location>
</feature>
<feature type="compositionally biased region" description="Polar residues" evidence="2">
    <location>
        <begin position="133"/>
        <end position="142"/>
    </location>
</feature>
<feature type="compositionally biased region" description="Polar residues" evidence="2">
    <location>
        <begin position="1"/>
        <end position="16"/>
    </location>
</feature>
<dbReference type="Proteomes" id="UP000310066">
    <property type="component" value="Unassembled WGS sequence"/>
</dbReference>
<feature type="coiled-coil region" evidence="1">
    <location>
        <begin position="342"/>
        <end position="369"/>
    </location>
</feature>
<feature type="region of interest" description="Disordered" evidence="2">
    <location>
        <begin position="414"/>
        <end position="443"/>
    </location>
</feature>
<feature type="region of interest" description="Disordered" evidence="2">
    <location>
        <begin position="1"/>
        <end position="142"/>
    </location>
</feature>
<protein>
    <submittedName>
        <fullName evidence="3">Uncharacterized protein</fullName>
    </submittedName>
</protein>
<feature type="compositionally biased region" description="Acidic residues" evidence="2">
    <location>
        <begin position="196"/>
        <end position="206"/>
    </location>
</feature>
<feature type="region of interest" description="Disordered" evidence="2">
    <location>
        <begin position="196"/>
        <end position="246"/>
    </location>
</feature>
<feature type="compositionally biased region" description="Polar residues" evidence="2">
    <location>
        <begin position="311"/>
        <end position="320"/>
    </location>
</feature>
<feature type="region of interest" description="Disordered" evidence="2">
    <location>
        <begin position="276"/>
        <end position="331"/>
    </location>
</feature>
<feature type="compositionally biased region" description="Low complexity" evidence="2">
    <location>
        <begin position="672"/>
        <end position="705"/>
    </location>
</feature>
<dbReference type="STRING" id="329885.A0A4U0TVZ9"/>
<feature type="region of interest" description="Disordered" evidence="2">
    <location>
        <begin position="762"/>
        <end position="784"/>
    </location>
</feature>
<evidence type="ECO:0000256" key="1">
    <source>
        <dbReference type="SAM" id="Coils"/>
    </source>
</evidence>
<comment type="caution">
    <text evidence="3">The sequence shown here is derived from an EMBL/GenBank/DDBJ whole genome shotgun (WGS) entry which is preliminary data.</text>
</comment>
<gene>
    <name evidence="3" type="ORF">B0A54_16536</name>
</gene>
<feature type="compositionally biased region" description="Basic and acidic residues" evidence="2">
    <location>
        <begin position="625"/>
        <end position="636"/>
    </location>
</feature>
<dbReference type="EMBL" id="NAJP01000137">
    <property type="protein sequence ID" value="TKA26551.1"/>
    <property type="molecule type" value="Genomic_DNA"/>
</dbReference>
<feature type="compositionally biased region" description="Basic and acidic residues" evidence="2">
    <location>
        <begin position="276"/>
        <end position="297"/>
    </location>
</feature>
<feature type="compositionally biased region" description="Basic and acidic residues" evidence="2">
    <location>
        <begin position="233"/>
        <end position="242"/>
    </location>
</feature>
<feature type="region of interest" description="Disordered" evidence="2">
    <location>
        <begin position="468"/>
        <end position="524"/>
    </location>
</feature>
<feature type="compositionally biased region" description="Low complexity" evidence="2">
    <location>
        <begin position="637"/>
        <end position="654"/>
    </location>
</feature>
<reference evidence="3 4" key="1">
    <citation type="submission" date="2017-03" db="EMBL/GenBank/DDBJ databases">
        <title>Genomes of endolithic fungi from Antarctica.</title>
        <authorList>
            <person name="Coleine C."/>
            <person name="Masonjones S."/>
            <person name="Stajich J.E."/>
        </authorList>
    </citation>
    <scope>NUCLEOTIDE SEQUENCE [LARGE SCALE GENOMIC DNA]</scope>
    <source>
        <strain evidence="3 4">CCFEE 5311</strain>
    </source>
</reference>
<keyword evidence="1" id="KW-0175">Coiled coil</keyword>
<evidence type="ECO:0000256" key="2">
    <source>
        <dbReference type="SAM" id="MobiDB-lite"/>
    </source>
</evidence>
<evidence type="ECO:0000313" key="3">
    <source>
        <dbReference type="EMBL" id="TKA26551.1"/>
    </source>
</evidence>
<dbReference type="OrthoDB" id="5428925at2759"/>
<name>A0A4U0TVZ9_9PEZI</name>
<feature type="compositionally biased region" description="Basic residues" evidence="2">
    <location>
        <begin position="78"/>
        <end position="87"/>
    </location>
</feature>